<keyword evidence="9" id="KW-1185">Reference proteome</keyword>
<dbReference type="AlphaFoldDB" id="A0AA86QA92"/>
<reference evidence="5 9" key="2">
    <citation type="submission" date="2024-07" db="EMBL/GenBank/DDBJ databases">
        <authorList>
            <person name="Akdeniz Z."/>
        </authorList>
    </citation>
    <scope>NUCLEOTIDE SEQUENCE [LARGE SCALE GENOMIC DNA]</scope>
</reference>
<evidence type="ECO:0000313" key="3">
    <source>
        <dbReference type="EMBL" id="CAI9948615.1"/>
    </source>
</evidence>
<name>A0AA86QA92_9EUKA</name>
<evidence type="ECO:0000313" key="6">
    <source>
        <dbReference type="EMBL" id="CAL6013158.1"/>
    </source>
</evidence>
<dbReference type="EMBL" id="CATOUU010000790">
    <property type="protein sequence ID" value="CAI9948615.1"/>
    <property type="molecule type" value="Genomic_DNA"/>
</dbReference>
<dbReference type="SUPFAM" id="SSF47473">
    <property type="entry name" value="EF-hand"/>
    <property type="match status" value="1"/>
</dbReference>
<dbReference type="Gene3D" id="1.10.238.10">
    <property type="entry name" value="EF-hand"/>
    <property type="match status" value="1"/>
</dbReference>
<evidence type="ECO:0000313" key="7">
    <source>
        <dbReference type="EMBL" id="CAL6043811.1"/>
    </source>
</evidence>
<evidence type="ECO:0000313" key="8">
    <source>
        <dbReference type="EMBL" id="CAL6092374.1"/>
    </source>
</evidence>
<dbReference type="EMBL" id="CAXDID020000005">
    <property type="protein sequence ID" value="CAL5974766.1"/>
    <property type="molecule type" value="Genomic_DNA"/>
</dbReference>
<accession>A0AA86QA92</accession>
<comment type="caution">
    <text evidence="4">The sequence shown here is derived from an EMBL/GenBank/DDBJ whole genome shotgun (WGS) entry which is preliminary data.</text>
</comment>
<proteinExistence type="predicted"/>
<dbReference type="InterPro" id="IPR011992">
    <property type="entry name" value="EF-hand-dom_pair"/>
</dbReference>
<dbReference type="EMBL" id="CATOUU010000794">
    <property type="protein sequence ID" value="CAI9949219.1"/>
    <property type="molecule type" value="Genomic_DNA"/>
</dbReference>
<sequence>MSQILKSYSYSIKQNQAEKLSKLFENADRDQSGFVNYIDAASIFNEFFAVSIETCRLLFRLFQQHQIDHEQLEQLLTFLLCCDQIFERCQSDTISVIDVQEALLELYLNLSQELIHKAIMKFCQADLVNKTEFFEICSVCLLARKLFSEWDNQDKGVIEVGLEQVIEIGMLFM</sequence>
<evidence type="ECO:0000313" key="9">
    <source>
        <dbReference type="Proteomes" id="UP001642409"/>
    </source>
</evidence>
<evidence type="ECO:0000313" key="2">
    <source>
        <dbReference type="EMBL" id="CAI9938865.1"/>
    </source>
</evidence>
<reference evidence="4" key="1">
    <citation type="submission" date="2023-06" db="EMBL/GenBank/DDBJ databases">
        <authorList>
            <person name="Kurt Z."/>
        </authorList>
    </citation>
    <scope>NUCLEOTIDE SEQUENCE</scope>
</reference>
<dbReference type="EMBL" id="CAXDID020000158">
    <property type="protein sequence ID" value="CAL6043811.1"/>
    <property type="molecule type" value="Genomic_DNA"/>
</dbReference>
<dbReference type="EMBL" id="CAXDID020000068">
    <property type="protein sequence ID" value="CAL6013158.1"/>
    <property type="molecule type" value="Genomic_DNA"/>
</dbReference>
<dbReference type="EMBL" id="CAXDID020000444">
    <property type="protein sequence ID" value="CAL6092374.1"/>
    <property type="molecule type" value="Genomic_DNA"/>
</dbReference>
<evidence type="ECO:0000313" key="4">
    <source>
        <dbReference type="EMBL" id="CAI9949219.1"/>
    </source>
</evidence>
<evidence type="ECO:0000313" key="1">
    <source>
        <dbReference type="EMBL" id="CAI9930738.1"/>
    </source>
</evidence>
<organism evidence="4">
    <name type="scientific">Hexamita inflata</name>
    <dbReference type="NCBI Taxonomy" id="28002"/>
    <lineage>
        <taxon>Eukaryota</taxon>
        <taxon>Metamonada</taxon>
        <taxon>Diplomonadida</taxon>
        <taxon>Hexamitidae</taxon>
        <taxon>Hexamitinae</taxon>
        <taxon>Hexamita</taxon>
    </lineage>
</organism>
<dbReference type="Proteomes" id="UP001642409">
    <property type="component" value="Unassembled WGS sequence"/>
</dbReference>
<gene>
    <name evidence="1" type="ORF">HINF_LOCUS18383</name>
    <name evidence="6" type="ORF">HINF_LOCUS23649</name>
    <name evidence="2" type="ORF">HINF_LOCUS26510</name>
    <name evidence="5" type="ORF">HINF_LOCUS3017</name>
    <name evidence="3" type="ORF">HINF_LOCUS36260</name>
    <name evidence="4" type="ORF">HINF_LOCUS36864</name>
    <name evidence="7" type="ORF">HINF_LOCUS40255</name>
    <name evidence="8" type="ORF">HINF_LOCUS66234</name>
</gene>
<dbReference type="EMBL" id="CATOUU010000657">
    <property type="protein sequence ID" value="CAI9938865.1"/>
    <property type="molecule type" value="Genomic_DNA"/>
</dbReference>
<dbReference type="EMBL" id="CATOUU010000464">
    <property type="protein sequence ID" value="CAI9930738.1"/>
    <property type="molecule type" value="Genomic_DNA"/>
</dbReference>
<evidence type="ECO:0000313" key="5">
    <source>
        <dbReference type="EMBL" id="CAL5974766.1"/>
    </source>
</evidence>
<protein>
    <submittedName>
        <fullName evidence="4">EF-hand protein</fullName>
    </submittedName>
    <submittedName>
        <fullName evidence="5">EF-hand_protein</fullName>
    </submittedName>
</protein>